<dbReference type="eggNOG" id="COG5444">
    <property type="taxonomic scope" value="Bacteria"/>
</dbReference>
<keyword evidence="4" id="KW-1185">Reference proteome</keyword>
<dbReference type="GeneID" id="58717355"/>
<dbReference type="OrthoDB" id="2360877at2"/>
<proteinExistence type="inferred from homology"/>
<dbReference type="EMBL" id="JNFA01000023">
    <property type="protein sequence ID" value="KGL40530.1"/>
    <property type="molecule type" value="Genomic_DNA"/>
</dbReference>
<dbReference type="Pfam" id="PF04740">
    <property type="entry name" value="LXG"/>
    <property type="match status" value="1"/>
</dbReference>
<protein>
    <recommendedName>
        <fullName evidence="2">LXG domain-containing protein</fullName>
    </recommendedName>
</protein>
<dbReference type="STRING" id="1552123.EP57_08210"/>
<dbReference type="InterPro" id="IPR006829">
    <property type="entry name" value="LXG_dom"/>
</dbReference>
<sequence length="406" mass="46277">MTKFDVQEIINYQKALEQCNIETHSQLSSLKTKLLEFILDSNITGEAVNAAKEYYNQSYMGVFRLIEDAMNIAEREISIYLTHFYSQVDDSRDAVIDTDGLAFIEAQILSYKNSLENLQRNITIGMGTYYQNQIFQLENGLVDLYKREDILNKFIAFEQTHVGHFDRLDELIKIISHTFSEMMSHVQFNESTGMYDFATFNYTVLNDLKTAVYHTMFDKEMEKELESCHVYAIPMINPENGEVWFRWVIEKDGVNYPNRDLQIYVREIGKYLPKDKLTYITPELLEDKRIEAGKQGKNYDAGEIYSCALGDIYSMSSHVESADRWAQKTGVKEAVTAVIDAGLTIGSSYLSPNSLYLSYYKPSGKGDIGDIISALTDIDTEGAPVEGSEIDLEALVEALNKGKQNE</sequence>
<dbReference type="AlphaFoldDB" id="A0A099W8W3"/>
<accession>A0A099W8W3</accession>
<name>A0A099W8W3_9LIST</name>
<gene>
    <name evidence="3" type="ORF">EP57_08210</name>
</gene>
<evidence type="ECO:0000313" key="4">
    <source>
        <dbReference type="Proteomes" id="UP000029844"/>
    </source>
</evidence>
<evidence type="ECO:0000313" key="3">
    <source>
        <dbReference type="EMBL" id="KGL40530.1"/>
    </source>
</evidence>
<evidence type="ECO:0000256" key="1">
    <source>
        <dbReference type="ARBA" id="ARBA00034117"/>
    </source>
</evidence>
<evidence type="ECO:0000259" key="2">
    <source>
        <dbReference type="Pfam" id="PF04740"/>
    </source>
</evidence>
<dbReference type="RefSeq" id="WP_036085729.1">
    <property type="nucleotide sequence ID" value="NZ_CBCSHQ010000012.1"/>
</dbReference>
<dbReference type="Proteomes" id="UP000029844">
    <property type="component" value="Unassembled WGS sequence"/>
</dbReference>
<comment type="similarity">
    <text evidence="1">In the N-terminal section; belongs to the LXG family.</text>
</comment>
<reference evidence="3 4" key="1">
    <citation type="submission" date="2014-05" db="EMBL/GenBank/DDBJ databases">
        <title>Novel Listeriaceae from food processing environments.</title>
        <authorList>
            <person name="den Bakker H.C."/>
        </authorList>
    </citation>
    <scope>NUCLEOTIDE SEQUENCE [LARGE SCALE GENOMIC DNA]</scope>
    <source>
        <strain evidence="3 4">FSL A5-0281</strain>
    </source>
</reference>
<organism evidence="3 4">
    <name type="scientific">Listeria booriae</name>
    <dbReference type="NCBI Taxonomy" id="1552123"/>
    <lineage>
        <taxon>Bacteria</taxon>
        <taxon>Bacillati</taxon>
        <taxon>Bacillota</taxon>
        <taxon>Bacilli</taxon>
        <taxon>Bacillales</taxon>
        <taxon>Listeriaceae</taxon>
        <taxon>Listeria</taxon>
    </lineage>
</organism>
<comment type="caution">
    <text evidence="3">The sequence shown here is derived from an EMBL/GenBank/DDBJ whole genome shotgun (WGS) entry which is preliminary data.</text>
</comment>
<feature type="domain" description="LXG" evidence="2">
    <location>
        <begin position="3"/>
        <end position="192"/>
    </location>
</feature>